<dbReference type="SUPFAM" id="SSF53335">
    <property type="entry name" value="S-adenosyl-L-methionine-dependent methyltransferases"/>
    <property type="match status" value="1"/>
</dbReference>
<dbReference type="AlphaFoldDB" id="A0A4Q2S6A3"/>
<accession>A0A4Q2S6A3</accession>
<dbReference type="RefSeq" id="WP_129473057.1">
    <property type="nucleotide sequence ID" value="NZ_SDWS01000001.1"/>
</dbReference>
<name>A0A4Q2S6A3_9ACTN</name>
<protein>
    <recommendedName>
        <fullName evidence="1">Methyltransferase FkbM domain-containing protein</fullName>
    </recommendedName>
</protein>
<proteinExistence type="predicted"/>
<feature type="domain" description="Methyltransferase FkbM" evidence="1">
    <location>
        <begin position="106"/>
        <end position="179"/>
    </location>
</feature>
<evidence type="ECO:0000313" key="2">
    <source>
        <dbReference type="EMBL" id="RYB96104.1"/>
    </source>
</evidence>
<dbReference type="OrthoDB" id="4703964at2"/>
<organism evidence="2 3">
    <name type="scientific">Nocardioides glacieisoli</name>
    <dbReference type="NCBI Taxonomy" id="1168730"/>
    <lineage>
        <taxon>Bacteria</taxon>
        <taxon>Bacillati</taxon>
        <taxon>Actinomycetota</taxon>
        <taxon>Actinomycetes</taxon>
        <taxon>Propionibacteriales</taxon>
        <taxon>Nocardioidaceae</taxon>
        <taxon>Nocardioides</taxon>
    </lineage>
</organism>
<dbReference type="InterPro" id="IPR029063">
    <property type="entry name" value="SAM-dependent_MTases_sf"/>
</dbReference>
<dbReference type="Gene3D" id="3.40.50.150">
    <property type="entry name" value="Vaccinia Virus protein VP39"/>
    <property type="match status" value="1"/>
</dbReference>
<gene>
    <name evidence="2" type="ORF">EUA06_00500</name>
</gene>
<sequence>MPEDTDGPYVVGASGHRLCVGSAGERAQELVRAGGTSASSRRLRDAVLALAPWDVVVHIGADDGETVVGADARTISFGSNSRVLLFLRRSMKVSEGSIDLREVALGAKEGEARFVVDTVVVPCRTLDAGPTPGPDYSACVKIDVEGAEFDVLAGARSLTAGSRAWAIIIEVLHMDPFEKARLATDYTMRVMDRRTGDLVVVPPASPQRVAELLDSAWLHSQDAVLTARDAA</sequence>
<evidence type="ECO:0000313" key="3">
    <source>
        <dbReference type="Proteomes" id="UP000291838"/>
    </source>
</evidence>
<dbReference type="EMBL" id="SDWS01000001">
    <property type="protein sequence ID" value="RYB96104.1"/>
    <property type="molecule type" value="Genomic_DNA"/>
</dbReference>
<comment type="caution">
    <text evidence="2">The sequence shown here is derived from an EMBL/GenBank/DDBJ whole genome shotgun (WGS) entry which is preliminary data.</text>
</comment>
<keyword evidence="3" id="KW-1185">Reference proteome</keyword>
<dbReference type="Proteomes" id="UP000291838">
    <property type="component" value="Unassembled WGS sequence"/>
</dbReference>
<dbReference type="InterPro" id="IPR006342">
    <property type="entry name" value="FkbM_mtfrase"/>
</dbReference>
<evidence type="ECO:0000259" key="1">
    <source>
        <dbReference type="Pfam" id="PF05050"/>
    </source>
</evidence>
<dbReference type="Pfam" id="PF05050">
    <property type="entry name" value="Methyltransf_21"/>
    <property type="match status" value="1"/>
</dbReference>
<reference evidence="2 3" key="1">
    <citation type="submission" date="2019-01" db="EMBL/GenBank/DDBJ databases">
        <title>Novel species of Nocardioides.</title>
        <authorList>
            <person name="Liu Q."/>
            <person name="Xin Y.-H."/>
        </authorList>
    </citation>
    <scope>NUCLEOTIDE SEQUENCE [LARGE SCALE GENOMIC DNA]</scope>
    <source>
        <strain evidence="2 3">HLT3-15</strain>
    </source>
</reference>